<evidence type="ECO:0000256" key="5">
    <source>
        <dbReference type="PIRSR" id="PIRSR000097-2"/>
    </source>
</evidence>
<dbReference type="Pfam" id="PF00248">
    <property type="entry name" value="Aldo_ket_red"/>
    <property type="match status" value="1"/>
</dbReference>
<dbReference type="InterPro" id="IPR020471">
    <property type="entry name" value="AKR"/>
</dbReference>
<evidence type="ECO:0000256" key="3">
    <source>
        <dbReference type="ARBA" id="ARBA00023002"/>
    </source>
</evidence>
<dbReference type="InterPro" id="IPR023210">
    <property type="entry name" value="NADP_OxRdtase_dom"/>
</dbReference>
<evidence type="ECO:0000313" key="8">
    <source>
        <dbReference type="EMBL" id="KAH7306002.1"/>
    </source>
</evidence>
<dbReference type="PROSITE" id="PS00062">
    <property type="entry name" value="ALDOKETO_REDUCTASE_2"/>
    <property type="match status" value="1"/>
</dbReference>
<comment type="caution">
    <text evidence="8">The sequence shown here is derived from an EMBL/GenBank/DDBJ whole genome shotgun (WGS) entry which is preliminary data.</text>
</comment>
<dbReference type="SUPFAM" id="SSF51430">
    <property type="entry name" value="NAD(P)-linked oxidoreductase"/>
    <property type="match status" value="1"/>
</dbReference>
<proteinExistence type="inferred from homology"/>
<feature type="site" description="Lowers pKa of active site Tyr" evidence="6">
    <location>
        <position position="104"/>
    </location>
</feature>
<dbReference type="PROSITE" id="PS00798">
    <property type="entry name" value="ALDOKETO_REDUCTASE_1"/>
    <property type="match status" value="1"/>
</dbReference>
<evidence type="ECO:0000259" key="7">
    <source>
        <dbReference type="Pfam" id="PF00248"/>
    </source>
</evidence>
<dbReference type="PANTHER" id="PTHR43827">
    <property type="entry name" value="2,5-DIKETO-D-GLUCONIC ACID REDUCTASE"/>
    <property type="match status" value="1"/>
</dbReference>
<keyword evidence="3" id="KW-0560">Oxidoreductase</keyword>
<reference evidence="8" key="1">
    <citation type="journal article" date="2021" name="Nat. Commun.">
        <title>Genetic determinants of endophytism in the Arabidopsis root mycobiome.</title>
        <authorList>
            <person name="Mesny F."/>
            <person name="Miyauchi S."/>
            <person name="Thiergart T."/>
            <person name="Pickel B."/>
            <person name="Atanasova L."/>
            <person name="Karlsson M."/>
            <person name="Huettel B."/>
            <person name="Barry K.W."/>
            <person name="Haridas S."/>
            <person name="Chen C."/>
            <person name="Bauer D."/>
            <person name="Andreopoulos W."/>
            <person name="Pangilinan J."/>
            <person name="LaButti K."/>
            <person name="Riley R."/>
            <person name="Lipzen A."/>
            <person name="Clum A."/>
            <person name="Drula E."/>
            <person name="Henrissat B."/>
            <person name="Kohler A."/>
            <person name="Grigoriev I.V."/>
            <person name="Martin F.M."/>
            <person name="Hacquard S."/>
        </authorList>
    </citation>
    <scope>NUCLEOTIDE SEQUENCE</scope>
    <source>
        <strain evidence="8">MPI-CAGE-CH-0235</strain>
    </source>
</reference>
<dbReference type="PRINTS" id="PR00069">
    <property type="entry name" value="ALDKETRDTASE"/>
</dbReference>
<feature type="active site" description="Proton donor" evidence="4">
    <location>
        <position position="79"/>
    </location>
</feature>
<dbReference type="CDD" id="cd19071">
    <property type="entry name" value="AKR_AKR1-5-like"/>
    <property type="match status" value="1"/>
</dbReference>
<feature type="domain" description="NADP-dependent oxidoreductase" evidence="7">
    <location>
        <begin position="44"/>
        <end position="305"/>
    </location>
</feature>
<dbReference type="GO" id="GO:0016616">
    <property type="term" value="F:oxidoreductase activity, acting on the CH-OH group of donors, NAD or NADP as acceptor"/>
    <property type="evidence" value="ECO:0007669"/>
    <property type="project" value="UniProtKB-ARBA"/>
</dbReference>
<dbReference type="InterPro" id="IPR018170">
    <property type="entry name" value="Aldo/ket_reductase_CS"/>
</dbReference>
<comment type="similarity">
    <text evidence="1">Belongs to the aldo/keto reductase family.</text>
</comment>
<feature type="binding site" evidence="5">
    <location>
        <position position="137"/>
    </location>
    <ligand>
        <name>substrate</name>
    </ligand>
</feature>
<gene>
    <name evidence="8" type="ORF">B0I35DRAFT_361532</name>
</gene>
<dbReference type="PIRSF" id="PIRSF000097">
    <property type="entry name" value="AKR"/>
    <property type="match status" value="1"/>
</dbReference>
<keyword evidence="2" id="KW-0521">NADP</keyword>
<dbReference type="OrthoDB" id="416253at2759"/>
<dbReference type="PANTHER" id="PTHR43827:SF3">
    <property type="entry name" value="NADP-DEPENDENT OXIDOREDUCTASE DOMAIN-CONTAINING PROTEIN"/>
    <property type="match status" value="1"/>
</dbReference>
<evidence type="ECO:0000256" key="4">
    <source>
        <dbReference type="PIRSR" id="PIRSR000097-1"/>
    </source>
</evidence>
<evidence type="ECO:0000313" key="9">
    <source>
        <dbReference type="Proteomes" id="UP000813444"/>
    </source>
</evidence>
<name>A0A8K0SGV6_9HYPO</name>
<organism evidence="8 9">
    <name type="scientific">Stachybotrys elegans</name>
    <dbReference type="NCBI Taxonomy" id="80388"/>
    <lineage>
        <taxon>Eukaryota</taxon>
        <taxon>Fungi</taxon>
        <taxon>Dikarya</taxon>
        <taxon>Ascomycota</taxon>
        <taxon>Pezizomycotina</taxon>
        <taxon>Sordariomycetes</taxon>
        <taxon>Hypocreomycetidae</taxon>
        <taxon>Hypocreales</taxon>
        <taxon>Stachybotryaceae</taxon>
        <taxon>Stachybotrys</taxon>
    </lineage>
</organism>
<protein>
    <submittedName>
        <fullName evidence="8">Aldo/keto reductase</fullName>
    </submittedName>
</protein>
<dbReference type="EMBL" id="JAGPNK010000017">
    <property type="protein sequence ID" value="KAH7306002.1"/>
    <property type="molecule type" value="Genomic_DNA"/>
</dbReference>
<evidence type="ECO:0000256" key="6">
    <source>
        <dbReference type="PIRSR" id="PIRSR000097-3"/>
    </source>
</evidence>
<sequence>MLTALLITAIFGTAIYLFQLSLPAEPHHSRHGGFLTSINDIPPLGLGTWLSDRDKVAHAVEYAVGDKRGYRHIDAAAAYKNEDKVGKGIKASGINRKDIWVTSKLWNSDHQRDAAHRAIKKTIDDLSVEYLDLYLMHWPVAFLPDSKDNELDTETTIIDTWRTMEELVRANYTRYIGISNFSPADVETILAACEICPYAHELELHPYLQQQEFVDWHLEHGIKVIAYSPLGNTNPTYDSKLPPLLDDPFWNAMAAIKQATVAQIVLAWGLQRGTVVIPKSVHEKHIEDNLRALEITFSEEEMRRIGDQDRRRRMNDPGRSWGVALFNGLDDPTDLGRGDEL</sequence>
<keyword evidence="9" id="KW-1185">Reference proteome</keyword>
<dbReference type="FunFam" id="3.20.20.100:FF:000002">
    <property type="entry name" value="2,5-diketo-D-gluconic acid reductase A"/>
    <property type="match status" value="1"/>
</dbReference>
<dbReference type="Gene3D" id="3.20.20.100">
    <property type="entry name" value="NADP-dependent oxidoreductase domain"/>
    <property type="match status" value="1"/>
</dbReference>
<dbReference type="Proteomes" id="UP000813444">
    <property type="component" value="Unassembled WGS sequence"/>
</dbReference>
<dbReference type="InterPro" id="IPR036812">
    <property type="entry name" value="NAD(P)_OxRdtase_dom_sf"/>
</dbReference>
<dbReference type="AlphaFoldDB" id="A0A8K0SGV6"/>
<evidence type="ECO:0000256" key="2">
    <source>
        <dbReference type="ARBA" id="ARBA00022857"/>
    </source>
</evidence>
<accession>A0A8K0SGV6</accession>
<evidence type="ECO:0000256" key="1">
    <source>
        <dbReference type="ARBA" id="ARBA00007905"/>
    </source>
</evidence>